<feature type="region of interest" description="Disordered" evidence="1">
    <location>
        <begin position="152"/>
        <end position="189"/>
    </location>
</feature>
<reference evidence="2 3" key="1">
    <citation type="journal article" date="2016" name="Mol. Biol. Evol.">
        <title>Comparative Genomics of Early-Diverging Mushroom-Forming Fungi Provides Insights into the Origins of Lignocellulose Decay Capabilities.</title>
        <authorList>
            <person name="Nagy L.G."/>
            <person name="Riley R."/>
            <person name="Tritt A."/>
            <person name="Adam C."/>
            <person name="Daum C."/>
            <person name="Floudas D."/>
            <person name="Sun H."/>
            <person name="Yadav J.S."/>
            <person name="Pangilinan J."/>
            <person name="Larsson K.H."/>
            <person name="Matsuura K."/>
            <person name="Barry K."/>
            <person name="Labutti K."/>
            <person name="Kuo R."/>
            <person name="Ohm R.A."/>
            <person name="Bhattacharya S.S."/>
            <person name="Shirouzu T."/>
            <person name="Yoshinaga Y."/>
            <person name="Martin F.M."/>
            <person name="Grigoriev I.V."/>
            <person name="Hibbett D.S."/>
        </authorList>
    </citation>
    <scope>NUCLEOTIDE SEQUENCE [LARGE SCALE GENOMIC DNA]</scope>
    <source>
        <strain evidence="2 3">CBS 109695</strain>
    </source>
</reference>
<keyword evidence="3" id="KW-1185">Reference proteome</keyword>
<gene>
    <name evidence="2" type="ORF">FIBSPDRAFT_949289</name>
</gene>
<evidence type="ECO:0008006" key="4">
    <source>
        <dbReference type="Google" id="ProtNLM"/>
    </source>
</evidence>
<evidence type="ECO:0000313" key="2">
    <source>
        <dbReference type="EMBL" id="KZP26717.1"/>
    </source>
</evidence>
<accession>A0A166Q3J6</accession>
<evidence type="ECO:0000313" key="3">
    <source>
        <dbReference type="Proteomes" id="UP000076532"/>
    </source>
</evidence>
<dbReference type="Proteomes" id="UP000076532">
    <property type="component" value="Unassembled WGS sequence"/>
</dbReference>
<protein>
    <recommendedName>
        <fullName evidence="4">Retrotransposon gag domain-containing protein</fullName>
    </recommendedName>
</protein>
<sequence length="382" mass="42690">MVIYENMCQDHFEEWQYTAADQVRKILGGLQGPQVCEWFTADRACIQGLFFSDFMSEFRTEFLHSNWEDEAEQRLLSMTQGDKMFKEFARSLEVSNTRLMGMSVLKLCSNHAKAPMIKDYKLWKEEICHMDDILNEVYKDIQEVMKKTRDVSRAAEPLGKPLHKANTSNTNAQKGSLSNTAPADKPPPLTVNEKALLMRYCGCFKCRKLDQKHWSCDCPNTFPLCTGYHELSMSDVPAGCKPEPDRKTVAAVMCARSESPQCGRRTSSSYPNTHKYSELPSSSERPHLVATVLGSSRNRVKYSMPANQTSVLDRSNGSGLSSDVSNVVVAVISDVPSVTAPSGRHLWWKSVAVSKGDIDSVLVHTMSDSGSHLDLVSPAFID</sequence>
<evidence type="ECO:0000256" key="1">
    <source>
        <dbReference type="SAM" id="MobiDB-lite"/>
    </source>
</evidence>
<dbReference type="EMBL" id="KV417513">
    <property type="protein sequence ID" value="KZP26717.1"/>
    <property type="molecule type" value="Genomic_DNA"/>
</dbReference>
<dbReference type="AlphaFoldDB" id="A0A166Q3J6"/>
<proteinExistence type="predicted"/>
<organism evidence="2 3">
    <name type="scientific">Athelia psychrophila</name>
    <dbReference type="NCBI Taxonomy" id="1759441"/>
    <lineage>
        <taxon>Eukaryota</taxon>
        <taxon>Fungi</taxon>
        <taxon>Dikarya</taxon>
        <taxon>Basidiomycota</taxon>
        <taxon>Agaricomycotina</taxon>
        <taxon>Agaricomycetes</taxon>
        <taxon>Agaricomycetidae</taxon>
        <taxon>Atheliales</taxon>
        <taxon>Atheliaceae</taxon>
        <taxon>Athelia</taxon>
    </lineage>
</organism>
<dbReference type="OrthoDB" id="2369050at2759"/>
<name>A0A166Q3J6_9AGAM</name>
<feature type="compositionally biased region" description="Polar residues" evidence="1">
    <location>
        <begin position="165"/>
        <end position="181"/>
    </location>
</feature>